<proteinExistence type="predicted"/>
<dbReference type="Proteomes" id="UP001148662">
    <property type="component" value="Unassembled WGS sequence"/>
</dbReference>
<dbReference type="EMBL" id="JANHOG010000142">
    <property type="protein sequence ID" value="KAJ3557649.1"/>
    <property type="molecule type" value="Genomic_DNA"/>
</dbReference>
<protein>
    <submittedName>
        <fullName evidence="1">Uncharacterized protein</fullName>
    </submittedName>
</protein>
<reference evidence="1" key="1">
    <citation type="submission" date="2022-07" db="EMBL/GenBank/DDBJ databases">
        <title>Genome Sequence of Phlebia brevispora.</title>
        <authorList>
            <person name="Buettner E."/>
        </authorList>
    </citation>
    <scope>NUCLEOTIDE SEQUENCE</scope>
    <source>
        <strain evidence="1">MPL23</strain>
    </source>
</reference>
<organism evidence="1 2">
    <name type="scientific">Phlebia brevispora</name>
    <dbReference type="NCBI Taxonomy" id="194682"/>
    <lineage>
        <taxon>Eukaryota</taxon>
        <taxon>Fungi</taxon>
        <taxon>Dikarya</taxon>
        <taxon>Basidiomycota</taxon>
        <taxon>Agaricomycotina</taxon>
        <taxon>Agaricomycetes</taxon>
        <taxon>Polyporales</taxon>
        <taxon>Meruliaceae</taxon>
        <taxon>Phlebia</taxon>
    </lineage>
</organism>
<keyword evidence="2" id="KW-1185">Reference proteome</keyword>
<evidence type="ECO:0000313" key="2">
    <source>
        <dbReference type="Proteomes" id="UP001148662"/>
    </source>
</evidence>
<accession>A0ACC1TBS2</accession>
<evidence type="ECO:0000313" key="1">
    <source>
        <dbReference type="EMBL" id="KAJ3557649.1"/>
    </source>
</evidence>
<sequence>MATFSHAHPAIPVHFALQHPVINDDANPGEGSYLFADGRTAMRVLVDDRAPSNVKAMAEDSLRWFPKARSEKIARKLWCRITQEGNILPIITSIAVAILAEMYTTTSGSGASNRRVRLKYKSSPIADFGVAKGVANVQPQDRLLYQRVSDGSIVDGQSPAEHYWLWFRTVRGEELELDFSMFVHNFGMIIQSKQYLPTEIQDAIGFAPVFFRGRDARKNSPSLHKEDRRLSILRDPDMNNAVAHSYKAIFQDDNELIVCFMERLSGRKVQPIERELSRLCSETNCTFIRQNLKDRLWAKYPPSPAIAVFDDPGELDDLDDPNASWAQHMHKHRRNRSRGTS</sequence>
<name>A0ACC1TBS2_9APHY</name>
<comment type="caution">
    <text evidence="1">The sequence shown here is derived from an EMBL/GenBank/DDBJ whole genome shotgun (WGS) entry which is preliminary data.</text>
</comment>
<gene>
    <name evidence="1" type="ORF">NM688_g1362</name>
</gene>